<dbReference type="PANTHER" id="PTHR11926:SF1516">
    <property type="entry name" value="GLYCOSYLTRANSFERASE"/>
    <property type="match status" value="1"/>
</dbReference>
<gene>
    <name evidence="4" type="ORF">SO802_011111</name>
</gene>
<evidence type="ECO:0000313" key="4">
    <source>
        <dbReference type="EMBL" id="KAL0009609.1"/>
    </source>
</evidence>
<dbReference type="PANTHER" id="PTHR11926">
    <property type="entry name" value="GLUCOSYL/GLUCURONOSYL TRANSFERASES"/>
    <property type="match status" value="1"/>
</dbReference>
<dbReference type="FunFam" id="3.40.50.2000:FF:000065">
    <property type="entry name" value="Glycosyltransferase"/>
    <property type="match status" value="1"/>
</dbReference>
<name>A0AAW2DJ82_9ROSI</name>
<evidence type="ECO:0000256" key="1">
    <source>
        <dbReference type="ARBA" id="ARBA00009995"/>
    </source>
</evidence>
<keyword evidence="5" id="KW-1185">Reference proteome</keyword>
<comment type="caution">
    <text evidence="4">The sequence shown here is derived from an EMBL/GenBank/DDBJ whole genome shotgun (WGS) entry which is preliminary data.</text>
</comment>
<protein>
    <submittedName>
        <fullName evidence="4">Uncharacterized protein</fullName>
    </submittedName>
</protein>
<dbReference type="Proteomes" id="UP001459277">
    <property type="component" value="Unassembled WGS sequence"/>
</dbReference>
<dbReference type="AlphaFoldDB" id="A0AAW2DJ82"/>
<accession>A0AAW2DJ82</accession>
<evidence type="ECO:0000313" key="5">
    <source>
        <dbReference type="Proteomes" id="UP001459277"/>
    </source>
</evidence>
<dbReference type="InterPro" id="IPR002213">
    <property type="entry name" value="UDP_glucos_trans"/>
</dbReference>
<dbReference type="Gene3D" id="3.40.50.2000">
    <property type="entry name" value="Glycogen Phosphorylase B"/>
    <property type="match status" value="2"/>
</dbReference>
<reference evidence="4 5" key="1">
    <citation type="submission" date="2024-01" db="EMBL/GenBank/DDBJ databases">
        <title>A telomere-to-telomere, gap-free genome of sweet tea (Lithocarpus litseifolius).</title>
        <authorList>
            <person name="Zhou J."/>
        </authorList>
    </citation>
    <scope>NUCLEOTIDE SEQUENCE [LARGE SCALE GENOMIC DNA]</scope>
    <source>
        <strain evidence="4">Zhou-2022a</strain>
        <tissue evidence="4">Leaf</tissue>
    </source>
</reference>
<proteinExistence type="inferred from homology"/>
<evidence type="ECO:0000256" key="3">
    <source>
        <dbReference type="ARBA" id="ARBA00022679"/>
    </source>
</evidence>
<dbReference type="GO" id="GO:0080043">
    <property type="term" value="F:quercetin 3-O-glucosyltransferase activity"/>
    <property type="evidence" value="ECO:0007669"/>
    <property type="project" value="TreeGrafter"/>
</dbReference>
<keyword evidence="2" id="KW-0328">Glycosyltransferase</keyword>
<comment type="similarity">
    <text evidence="1">Belongs to the UDP-glycosyltransferase family.</text>
</comment>
<dbReference type="SUPFAM" id="SSF53756">
    <property type="entry name" value="UDP-Glycosyltransferase/glycogen phosphorylase"/>
    <property type="match status" value="1"/>
</dbReference>
<dbReference type="GO" id="GO:0080044">
    <property type="term" value="F:quercetin 7-O-glucosyltransferase activity"/>
    <property type="evidence" value="ECO:0007669"/>
    <property type="project" value="TreeGrafter"/>
</dbReference>
<dbReference type="CDD" id="cd03784">
    <property type="entry name" value="GT1_Gtf-like"/>
    <property type="match status" value="1"/>
</dbReference>
<evidence type="ECO:0000256" key="2">
    <source>
        <dbReference type="ARBA" id="ARBA00022676"/>
    </source>
</evidence>
<keyword evidence="3" id="KW-0808">Transferase</keyword>
<dbReference type="EMBL" id="JAZDWU010000003">
    <property type="protein sequence ID" value="KAL0009609.1"/>
    <property type="molecule type" value="Genomic_DNA"/>
</dbReference>
<sequence length="385" mass="42835">MDSKTQVVDKPHAVCIPCPVQSHMKAMLKLSKLLHHEGFHITFVNTEFNRQRFMKSRGPNSLDGLPDFRFETIPDGLPPSDINATQDLHSLSESIMNNFLAPFSDLLVKLNSATSDNPPVTCIVSDASMAFTITAAQEFKIPVVMFFPISACSVMGVLQLPTLKDKGIIPLKDESSLTNGYLDTIIDWIPGMRDIRLRDLPSFVRTIDPNDIVFRCVIDAAERAPRASGIIVHTFDELEQEVLHALSTMFPRVYAIGPLEPQLNHLSNDHLESIGYGLWKEETECLNWLNSKAPNSVIYVSFGSIVVMTPSQLVEIGWGLANSKHPFLWIIRPESVEGGSTILSPEFQEEIKERVQDEILNWHIGTVVGVDIETGAEYNLNGLAA</sequence>
<organism evidence="4 5">
    <name type="scientific">Lithocarpus litseifolius</name>
    <dbReference type="NCBI Taxonomy" id="425828"/>
    <lineage>
        <taxon>Eukaryota</taxon>
        <taxon>Viridiplantae</taxon>
        <taxon>Streptophyta</taxon>
        <taxon>Embryophyta</taxon>
        <taxon>Tracheophyta</taxon>
        <taxon>Spermatophyta</taxon>
        <taxon>Magnoliopsida</taxon>
        <taxon>eudicotyledons</taxon>
        <taxon>Gunneridae</taxon>
        <taxon>Pentapetalae</taxon>
        <taxon>rosids</taxon>
        <taxon>fabids</taxon>
        <taxon>Fagales</taxon>
        <taxon>Fagaceae</taxon>
        <taxon>Lithocarpus</taxon>
    </lineage>
</organism>